<accession>X1CME6</accession>
<reference evidence="1" key="1">
    <citation type="journal article" date="2014" name="Front. Microbiol.">
        <title>High frequency of phylogenetically diverse reductive dehalogenase-homologous genes in deep subseafloor sedimentary metagenomes.</title>
        <authorList>
            <person name="Kawai M."/>
            <person name="Futagami T."/>
            <person name="Toyoda A."/>
            <person name="Takaki Y."/>
            <person name="Nishi S."/>
            <person name="Hori S."/>
            <person name="Arai W."/>
            <person name="Tsubouchi T."/>
            <person name="Morono Y."/>
            <person name="Uchiyama I."/>
            <person name="Ito T."/>
            <person name="Fujiyama A."/>
            <person name="Inagaki F."/>
            <person name="Takami H."/>
        </authorList>
    </citation>
    <scope>NUCLEOTIDE SEQUENCE</scope>
    <source>
        <strain evidence="1">Expedition CK06-06</strain>
    </source>
</reference>
<dbReference type="AlphaFoldDB" id="X1CME6"/>
<gene>
    <name evidence="1" type="ORF">S01H4_28444</name>
</gene>
<feature type="non-terminal residue" evidence="1">
    <location>
        <position position="89"/>
    </location>
</feature>
<organism evidence="1">
    <name type="scientific">marine sediment metagenome</name>
    <dbReference type="NCBI Taxonomy" id="412755"/>
    <lineage>
        <taxon>unclassified sequences</taxon>
        <taxon>metagenomes</taxon>
        <taxon>ecological metagenomes</taxon>
    </lineage>
</organism>
<dbReference type="EMBL" id="BART01014145">
    <property type="protein sequence ID" value="GAG85391.1"/>
    <property type="molecule type" value="Genomic_DNA"/>
</dbReference>
<name>X1CME6_9ZZZZ</name>
<proteinExistence type="predicted"/>
<sequence>MAAGLTADEDFDELADFIKTFNERSNALEDVNEQLVSLEKELTTAAVWPNNKYFPDKMAQLSRIKYNLPSSDKQVFGNYKSYNCAGQLS</sequence>
<evidence type="ECO:0000313" key="1">
    <source>
        <dbReference type="EMBL" id="GAG85391.1"/>
    </source>
</evidence>
<comment type="caution">
    <text evidence="1">The sequence shown here is derived from an EMBL/GenBank/DDBJ whole genome shotgun (WGS) entry which is preliminary data.</text>
</comment>
<protein>
    <submittedName>
        <fullName evidence="1">Uncharacterized protein</fullName>
    </submittedName>
</protein>